<organism evidence="3 4">
    <name type="scientific">Stylophora pistillata</name>
    <name type="common">Smooth cauliflower coral</name>
    <dbReference type="NCBI Taxonomy" id="50429"/>
    <lineage>
        <taxon>Eukaryota</taxon>
        <taxon>Metazoa</taxon>
        <taxon>Cnidaria</taxon>
        <taxon>Anthozoa</taxon>
        <taxon>Hexacorallia</taxon>
        <taxon>Scleractinia</taxon>
        <taxon>Astrocoeniina</taxon>
        <taxon>Pocilloporidae</taxon>
        <taxon>Stylophora</taxon>
    </lineage>
</organism>
<sequence length="684" mass="74774">MAPLRATRTNSWTATYVFQLIVNALVWISQNPLIFLQPNFYIPVCNAVSVFTFYLVEKGKALCQDRLSENDASSSSECRNGHTKNSFIPSDYERQDEGVKSTMPKGDSALESDTAKPAERSSNVRTSSFDFPNRLSLFVIQDIITLLGDLRSKKTNIVAGKDDAGDISPWLNFSSSWDADKPGTSSKEGIRLRFGEGDTNLHVPWTGKETMKIPKEHDWVVTQEESLTLKTSSCESVIVGLPIREPSDTGSTQNKTNASSKSGNQTPPAGGRPSPQAEGHYESISYSGNSSGSGGDDGDGDDKKKQSGRIGGCQGNDSDDVDKEDKSKQVPKEQGLEYGVDKNGDDSGGSEEYSGETQRTGDSQGNGAQSLPQPSSSYSTVPGGSVESFTQKNGKSSCPNSPKKAAHLGLRIDVMAAEMEVQGRFAPSETQVESEEICKSESVKDLQRPFTCRRNLNSDKGWQKCTDSFCQLIQYLLYHSQNCRMHVLGGCEDCIRYKDILINHVSKCTLPLGQCVVARCDYIREYMCMIKSPLPGNRKWTWALDRLFFRSTPPTTPTIEDSEEFLDGYREVLAGLAQAHTQEDTVYDTHKDIIVAGESSASNGELSPGADGWNQYHVDRPPDAQVTRGPVIQESGQLECEEYSLSAPLSAADVSVKNACANQNVGSAVVEEQDEIIWPLNQVG</sequence>
<dbReference type="SUPFAM" id="SSF57933">
    <property type="entry name" value="TAZ domain"/>
    <property type="match status" value="1"/>
</dbReference>
<comment type="caution">
    <text evidence="3">The sequence shown here is derived from an EMBL/GenBank/DDBJ whole genome shotgun (WGS) entry which is preliminary data.</text>
</comment>
<proteinExistence type="predicted"/>
<accession>A0A2B4RCY5</accession>
<feature type="region of interest" description="Disordered" evidence="1">
    <location>
        <begin position="71"/>
        <end position="125"/>
    </location>
</feature>
<keyword evidence="4" id="KW-1185">Reference proteome</keyword>
<dbReference type="Gene3D" id="1.20.1020.10">
    <property type="entry name" value="TAZ domain"/>
    <property type="match status" value="1"/>
</dbReference>
<name>A0A2B4RCY5_STYPI</name>
<feature type="compositionally biased region" description="Basic and acidic residues" evidence="1">
    <location>
        <begin position="323"/>
        <end position="345"/>
    </location>
</feature>
<protein>
    <recommendedName>
        <fullName evidence="5">TAZ-type domain-containing protein</fullName>
    </recommendedName>
</protein>
<keyword evidence="2" id="KW-0472">Membrane</keyword>
<feature type="compositionally biased region" description="Polar residues" evidence="1">
    <location>
        <begin position="357"/>
        <end position="400"/>
    </location>
</feature>
<keyword evidence="2" id="KW-0812">Transmembrane</keyword>
<reference evidence="4" key="1">
    <citation type="journal article" date="2017" name="bioRxiv">
        <title>Comparative analysis of the genomes of Stylophora pistillata and Acropora digitifera provides evidence for extensive differences between species of corals.</title>
        <authorList>
            <person name="Voolstra C.R."/>
            <person name="Li Y."/>
            <person name="Liew Y.J."/>
            <person name="Baumgarten S."/>
            <person name="Zoccola D."/>
            <person name="Flot J.-F."/>
            <person name="Tambutte S."/>
            <person name="Allemand D."/>
            <person name="Aranda M."/>
        </authorList>
    </citation>
    <scope>NUCLEOTIDE SEQUENCE [LARGE SCALE GENOMIC DNA]</scope>
</reference>
<evidence type="ECO:0000256" key="1">
    <source>
        <dbReference type="SAM" id="MobiDB-lite"/>
    </source>
</evidence>
<keyword evidence="2" id="KW-1133">Transmembrane helix</keyword>
<gene>
    <name evidence="3" type="ORF">AWC38_SpisGene19536</name>
</gene>
<dbReference type="InterPro" id="IPR035898">
    <property type="entry name" value="TAZ_dom_sf"/>
</dbReference>
<feature type="compositionally biased region" description="Polar residues" evidence="1">
    <location>
        <begin position="248"/>
        <end position="267"/>
    </location>
</feature>
<evidence type="ECO:0008006" key="5">
    <source>
        <dbReference type="Google" id="ProtNLM"/>
    </source>
</evidence>
<feature type="region of interest" description="Disordered" evidence="1">
    <location>
        <begin position="242"/>
        <end position="404"/>
    </location>
</feature>
<dbReference type="Proteomes" id="UP000225706">
    <property type="component" value="Unassembled WGS sequence"/>
</dbReference>
<evidence type="ECO:0000256" key="2">
    <source>
        <dbReference type="SAM" id="Phobius"/>
    </source>
</evidence>
<dbReference type="EMBL" id="LSMT01000565">
    <property type="protein sequence ID" value="PFX16214.1"/>
    <property type="molecule type" value="Genomic_DNA"/>
</dbReference>
<dbReference type="OrthoDB" id="5987545at2759"/>
<dbReference type="STRING" id="50429.A0A2B4RCY5"/>
<feature type="transmembrane region" description="Helical" evidence="2">
    <location>
        <begin position="12"/>
        <end position="28"/>
    </location>
</feature>
<evidence type="ECO:0000313" key="3">
    <source>
        <dbReference type="EMBL" id="PFX16214.1"/>
    </source>
</evidence>
<feature type="compositionally biased region" description="Polar residues" evidence="1">
    <location>
        <begin position="71"/>
        <end position="88"/>
    </location>
</feature>
<evidence type="ECO:0000313" key="4">
    <source>
        <dbReference type="Proteomes" id="UP000225706"/>
    </source>
</evidence>
<dbReference type="AlphaFoldDB" id="A0A2B4RCY5"/>